<feature type="region of interest" description="Disordered" evidence="2">
    <location>
        <begin position="316"/>
        <end position="338"/>
    </location>
</feature>
<dbReference type="Proteomes" id="UP001589894">
    <property type="component" value="Unassembled WGS sequence"/>
</dbReference>
<sequence>MAPRTTAEAFGEFDAALNLDQREREQAQRRHQEVTDVLTEAGLASSTFLQGSFARKTMLKPLKDVDMVVLLAEDHRRRWFGACNGGPAASMAAIRQVVAARWPAARFDEDKQPAHALQVKFVDCAFTFDLVPAFEDNDTVEGVFIADRDLDRWEWSNTRTLRRLITERNLATVGAFVHQVRMGKSFKTNQPTLEKLCGLVIESLWYAAITTKMSHATATVTALDHAAEAVMGNVYDPTGVDNLAKDWTPGERSRFSQTFSLAAKQGREAQRLAIDGEHQAATDIWHTLFGEPFPAPTAQPAAQALAALSAGSITSTGRAVTSQRGAQTNRPARSWRTR</sequence>
<dbReference type="InterPro" id="IPR006116">
    <property type="entry name" value="NT_2-5OAS_ClassI-CCAase"/>
</dbReference>
<evidence type="ECO:0000313" key="3">
    <source>
        <dbReference type="EMBL" id="MFC0568257.1"/>
    </source>
</evidence>
<dbReference type="SUPFAM" id="SSF81301">
    <property type="entry name" value="Nucleotidyltransferase"/>
    <property type="match status" value="1"/>
</dbReference>
<dbReference type="CDD" id="cd05400">
    <property type="entry name" value="NT_2-5OAS_ClassI-CCAase"/>
    <property type="match status" value="1"/>
</dbReference>
<keyword evidence="1" id="KW-0051">Antiviral defense</keyword>
<organism evidence="3 4">
    <name type="scientific">Plantactinospora siamensis</name>
    <dbReference type="NCBI Taxonomy" id="555372"/>
    <lineage>
        <taxon>Bacteria</taxon>
        <taxon>Bacillati</taxon>
        <taxon>Actinomycetota</taxon>
        <taxon>Actinomycetes</taxon>
        <taxon>Micromonosporales</taxon>
        <taxon>Micromonosporaceae</taxon>
        <taxon>Plantactinospora</taxon>
    </lineage>
</organism>
<dbReference type="InterPro" id="IPR043519">
    <property type="entry name" value="NT_sf"/>
</dbReference>
<reference evidence="3 4" key="1">
    <citation type="submission" date="2024-09" db="EMBL/GenBank/DDBJ databases">
        <authorList>
            <person name="Sun Q."/>
            <person name="Mori K."/>
        </authorList>
    </citation>
    <scope>NUCLEOTIDE SEQUENCE [LARGE SCALE GENOMIC DNA]</scope>
    <source>
        <strain evidence="3 4">TBRC 2205</strain>
    </source>
</reference>
<dbReference type="EMBL" id="JBHLUE010000034">
    <property type="protein sequence ID" value="MFC0568257.1"/>
    <property type="molecule type" value="Genomic_DNA"/>
</dbReference>
<feature type="compositionally biased region" description="Polar residues" evidence="2">
    <location>
        <begin position="316"/>
        <end position="331"/>
    </location>
</feature>
<evidence type="ECO:0000313" key="4">
    <source>
        <dbReference type="Proteomes" id="UP001589894"/>
    </source>
</evidence>
<dbReference type="RefSeq" id="WP_377343732.1">
    <property type="nucleotide sequence ID" value="NZ_JBHLUE010000034.1"/>
</dbReference>
<gene>
    <name evidence="3" type="ORF">ACFFHU_29470</name>
</gene>
<evidence type="ECO:0000256" key="2">
    <source>
        <dbReference type="SAM" id="MobiDB-lite"/>
    </source>
</evidence>
<accession>A0ABV6P5F1</accession>
<evidence type="ECO:0008006" key="5">
    <source>
        <dbReference type="Google" id="ProtNLM"/>
    </source>
</evidence>
<comment type="caution">
    <text evidence="3">The sequence shown here is derived from an EMBL/GenBank/DDBJ whole genome shotgun (WGS) entry which is preliminary data.</text>
</comment>
<evidence type="ECO:0000256" key="1">
    <source>
        <dbReference type="ARBA" id="ARBA00023118"/>
    </source>
</evidence>
<dbReference type="Pfam" id="PF18144">
    <property type="entry name" value="SMODS"/>
    <property type="match status" value="1"/>
</dbReference>
<protein>
    <recommendedName>
        <fullName evidence="5">Nucleotidyltransferase</fullName>
    </recommendedName>
</protein>
<proteinExistence type="predicted"/>
<name>A0ABV6P5F1_9ACTN</name>
<dbReference type="Gene3D" id="3.30.460.10">
    <property type="entry name" value="Beta Polymerase, domain 2"/>
    <property type="match status" value="1"/>
</dbReference>
<keyword evidence="4" id="KW-1185">Reference proteome</keyword>